<dbReference type="Proteomes" id="UP000293360">
    <property type="component" value="Unassembled WGS sequence"/>
</dbReference>
<proteinExistence type="predicted"/>
<name>A0A4Q4SYR7_9PEZI</name>
<sequence>MAHAPKDSGVSLSSFFDRNKLPSGVKDECDEFVKSRFPEESRPCPFQGYCSYTVCVGTGIIVQFRPFAHKLDLGIITTACEVFGTLAPQTDCLGELGQTGLHIYSMRRLPGVSLIDLRADNDRSALRARLENVVRDFAQLQAISWRHAKLNKDITKKRTVGSSLKWRLELMAARLPRRFRNIVVSALVDLPDIERLPWAFSHGDLIPANVMVCPESGRILGLLDWAEAEYLPFGVGMYGLQELLGEHKDGRFVFYPEAKYLRELFWAELITAIPELSQDARRVATIKQAQILGILLWHGIAFDNGKLDRVVEEGKDDAEIERLDAFLLSPLGSSSSVLRKKRIMLSSPLALVRKIRVGNPCCF</sequence>
<organism evidence="2 3">
    <name type="scientific">Monosporascus ibericus</name>
    <dbReference type="NCBI Taxonomy" id="155417"/>
    <lineage>
        <taxon>Eukaryota</taxon>
        <taxon>Fungi</taxon>
        <taxon>Dikarya</taxon>
        <taxon>Ascomycota</taxon>
        <taxon>Pezizomycotina</taxon>
        <taxon>Sordariomycetes</taxon>
        <taxon>Xylariomycetidae</taxon>
        <taxon>Xylariales</taxon>
        <taxon>Xylariales incertae sedis</taxon>
        <taxon>Monosporascus</taxon>
    </lineage>
</organism>
<dbReference type="SUPFAM" id="SSF56112">
    <property type="entry name" value="Protein kinase-like (PK-like)"/>
    <property type="match status" value="1"/>
</dbReference>
<gene>
    <name evidence="2" type="ORF">DL764_009164</name>
</gene>
<evidence type="ECO:0000313" key="3">
    <source>
        <dbReference type="Proteomes" id="UP000293360"/>
    </source>
</evidence>
<protein>
    <recommendedName>
        <fullName evidence="1">Aminoglycoside phosphotransferase domain-containing protein</fullName>
    </recommendedName>
</protein>
<reference evidence="2 3" key="1">
    <citation type="submission" date="2018-06" db="EMBL/GenBank/DDBJ databases">
        <title>Complete Genomes of Monosporascus.</title>
        <authorList>
            <person name="Robinson A.J."/>
            <person name="Natvig D.O."/>
        </authorList>
    </citation>
    <scope>NUCLEOTIDE SEQUENCE [LARGE SCALE GENOMIC DNA]</scope>
    <source>
        <strain evidence="2 3">CBS 110550</strain>
    </source>
</reference>
<dbReference type="EMBL" id="QJNU01000813">
    <property type="protein sequence ID" value="RYO85495.1"/>
    <property type="molecule type" value="Genomic_DNA"/>
</dbReference>
<comment type="caution">
    <text evidence="2">The sequence shown here is derived from an EMBL/GenBank/DDBJ whole genome shotgun (WGS) entry which is preliminary data.</text>
</comment>
<evidence type="ECO:0000259" key="1">
    <source>
        <dbReference type="Pfam" id="PF01636"/>
    </source>
</evidence>
<dbReference type="InterPro" id="IPR011009">
    <property type="entry name" value="Kinase-like_dom_sf"/>
</dbReference>
<dbReference type="AlphaFoldDB" id="A0A4Q4SYR7"/>
<dbReference type="Pfam" id="PF01636">
    <property type="entry name" value="APH"/>
    <property type="match status" value="1"/>
</dbReference>
<dbReference type="InterPro" id="IPR002575">
    <property type="entry name" value="Aminoglycoside_PTrfase"/>
</dbReference>
<accession>A0A4Q4SYR7</accession>
<keyword evidence="3" id="KW-1185">Reference proteome</keyword>
<dbReference type="STRING" id="155417.A0A4Q4SYR7"/>
<dbReference type="Gene3D" id="3.90.1200.10">
    <property type="match status" value="1"/>
</dbReference>
<dbReference type="OrthoDB" id="5598852at2759"/>
<evidence type="ECO:0000313" key="2">
    <source>
        <dbReference type="EMBL" id="RYO85495.1"/>
    </source>
</evidence>
<feature type="domain" description="Aminoglycoside phosphotransferase" evidence="1">
    <location>
        <begin position="98"/>
        <end position="230"/>
    </location>
</feature>